<accession>A0A0D5BWC6</accession>
<dbReference type="GO" id="GO:0019031">
    <property type="term" value="C:viral envelope"/>
    <property type="evidence" value="ECO:0007669"/>
    <property type="project" value="UniProtKB-KW"/>
</dbReference>
<keyword evidence="2 7" id="KW-0053">Apoptosis</keyword>
<dbReference type="EMBL" id="KP162057">
    <property type="protein sequence ID" value="AJW67220.1"/>
    <property type="molecule type" value="mRNA"/>
</dbReference>
<dbReference type="InterPro" id="IPR043507">
    <property type="entry name" value="E_protein_aCoV"/>
</dbReference>
<keyword evidence="3 7" id="KW-1040">Host Golgi apparatus</keyword>
<evidence type="ECO:0000256" key="8">
    <source>
        <dbReference type="SAM" id="Phobius"/>
    </source>
</evidence>
<keyword evidence="9" id="KW-0261">Viral envelope protein</keyword>
<gene>
    <name evidence="7 9" type="primary">E</name>
</gene>
<comment type="function">
    <text evidence="7">Plays a central role in virus morphogenesis and assembly. Acts as a viroporin and self-assembles in host membranes forming pentameric protein-lipid pores that allow ion transport. Also plays a role in the induction of apoptosis.</text>
</comment>
<keyword evidence="6 7" id="KW-0472">Membrane</keyword>
<evidence type="ECO:0000256" key="4">
    <source>
        <dbReference type="ARBA" id="ARBA00022870"/>
    </source>
</evidence>
<evidence type="ECO:0000256" key="7">
    <source>
        <dbReference type="HAMAP-Rule" id="MF_04205"/>
    </source>
</evidence>
<dbReference type="InterPro" id="IPR003873">
    <property type="entry name" value="E_protein_CoV"/>
</dbReference>
<comment type="similarity">
    <text evidence="7">Belongs to the alphacoronaviruses E protein family.</text>
</comment>
<evidence type="ECO:0000313" key="9">
    <source>
        <dbReference type="EMBL" id="AJW67220.1"/>
    </source>
</evidence>
<comment type="subunit">
    <text evidence="7">Homopentamer. Interacts with membrane protein M in the budding compartment of the host cell, which is located between endoplasmic reticulum and the Golgi complex. Interacts with Nucleoprotein.</text>
</comment>
<keyword evidence="9" id="KW-0946">Virion</keyword>
<dbReference type="GO" id="GO:0046760">
    <property type="term" value="P:viral budding from Golgi membrane"/>
    <property type="evidence" value="ECO:0007669"/>
    <property type="project" value="UniProtKB-UniRule"/>
</dbReference>
<dbReference type="GO" id="GO:0044178">
    <property type="term" value="C:host cell Golgi membrane"/>
    <property type="evidence" value="ECO:0007669"/>
    <property type="project" value="UniProtKB-SubCell"/>
</dbReference>
<reference evidence="9 10" key="1">
    <citation type="submission" date="2014-11" db="EMBL/GenBank/DDBJ databases">
        <authorList>
            <person name="Zhu L."/>
            <person name="Liu Y."/>
            <person name="Song C."/>
        </authorList>
    </citation>
    <scope>NUCLEOTIDE SEQUENCE [LARGE SCALE GENOMIC DNA]</scope>
    <source>
        <strain evidence="9">SC1402</strain>
    </source>
</reference>
<dbReference type="PROSITE" id="PS51926">
    <property type="entry name" value="COV_E"/>
    <property type="match status" value="1"/>
</dbReference>
<organism evidence="9 10">
    <name type="scientific">Porcine epidemic diarrhea virus</name>
    <name type="common">PEDV</name>
    <dbReference type="NCBI Taxonomy" id="28295"/>
    <lineage>
        <taxon>Viruses</taxon>
        <taxon>Riboviria</taxon>
        <taxon>Orthornavirae</taxon>
        <taxon>Pisuviricota</taxon>
        <taxon>Pisoniviricetes</taxon>
        <taxon>Nidovirales</taxon>
        <taxon>Cornidovirineae</taxon>
        <taxon>Coronaviridae</taxon>
        <taxon>Orthocoronavirinae</taxon>
        <taxon>Alphacoronavirus</taxon>
        <taxon>Pedacovirus</taxon>
        <taxon>Alphacoronavirus porci</taxon>
    </lineage>
</organism>
<dbReference type="Pfam" id="PF02723">
    <property type="entry name" value="CoV_E"/>
    <property type="match status" value="1"/>
</dbReference>
<protein>
    <recommendedName>
        <fullName evidence="7">Envelope small membrane protein</fullName>
        <shortName evidence="7">E protein</shortName>
        <shortName evidence="7">sM protein</shortName>
    </recommendedName>
</protein>
<dbReference type="GO" id="GO:0140975">
    <property type="term" value="P:disruption of cellular anatomical structure in another organism"/>
    <property type="evidence" value="ECO:0007669"/>
    <property type="project" value="UniProtKB-UniRule"/>
</dbReference>
<dbReference type="HAMAP" id="MF_04205">
    <property type="entry name" value="ALPHA_CORONA_E"/>
    <property type="match status" value="1"/>
</dbReference>
<feature type="topological domain" description="Intravirion" evidence="7">
    <location>
        <begin position="39"/>
        <end position="79"/>
    </location>
</feature>
<sequence length="79" mass="9095">MLQLVNDNGLAVAEVNVILWLFVLFFLLIISITFVQLVNLCFTCHRLCNSAVYTPIGRLYRVYKSYMRIDPLPSTVIDI</sequence>
<dbReference type="GO" id="GO:0016020">
    <property type="term" value="C:membrane"/>
    <property type="evidence" value="ECO:0007669"/>
    <property type="project" value="UniProtKB-UniRule"/>
</dbReference>
<evidence type="ECO:0000256" key="5">
    <source>
        <dbReference type="ARBA" id="ARBA00022989"/>
    </source>
</evidence>
<feature type="topological domain" description="Virion surface" evidence="7">
    <location>
        <begin position="1"/>
        <end position="17"/>
    </location>
</feature>
<evidence type="ECO:0000256" key="3">
    <source>
        <dbReference type="ARBA" id="ARBA00022812"/>
    </source>
</evidence>
<comment type="subcellular location">
    <subcellularLocation>
        <location evidence="7">Host Golgi apparatus membrane</location>
        <topology evidence="7">Single-pass type III membrane protein</topology>
    </subcellularLocation>
    <text evidence="7">The cytoplasmic tail functions as a Golgi complex-targeting signal.</text>
</comment>
<dbReference type="Proteomes" id="UP000096075">
    <property type="component" value="Genome"/>
</dbReference>
<evidence type="ECO:0000256" key="1">
    <source>
        <dbReference type="ARBA" id="ARBA00022692"/>
    </source>
</evidence>
<keyword evidence="4 7" id="KW-1043">Host membrane</keyword>
<keyword evidence="5 7" id="KW-1133">Transmembrane helix</keyword>
<name>A0A0D5BWC6_PEDV</name>
<evidence type="ECO:0000256" key="6">
    <source>
        <dbReference type="ARBA" id="ARBA00023136"/>
    </source>
</evidence>
<evidence type="ECO:0000256" key="2">
    <source>
        <dbReference type="ARBA" id="ARBA00022703"/>
    </source>
</evidence>
<keyword evidence="1 7" id="KW-0812">Transmembrane</keyword>
<feature type="transmembrane region" description="Helical" evidence="8">
    <location>
        <begin position="17"/>
        <end position="42"/>
    </location>
</feature>
<evidence type="ECO:0000313" key="10">
    <source>
        <dbReference type="Proteomes" id="UP000096075"/>
    </source>
</evidence>
<proteinExistence type="evidence at transcript level"/>